<sequence>MKFSTLQAILSVLLLTGCLPQSEDVEVLSAQESSYELYLYTEADNKDKAKNYLSALLDWKTNQIESKNIEFKQSKTKADKIGISEEKLPALVIKKEGKVVKHITGDPPTKEILNELEQSIVMVQ</sequence>
<dbReference type="OrthoDB" id="2967021at2"/>
<dbReference type="AlphaFoldDB" id="A0A1W5ZWH3"/>
<dbReference type="Proteomes" id="UP000192527">
    <property type="component" value="Chromosome"/>
</dbReference>
<keyword evidence="2" id="KW-1185">Reference proteome</keyword>
<dbReference type="EMBL" id="CP020772">
    <property type="protein sequence ID" value="ARI77633.1"/>
    <property type="molecule type" value="Genomic_DNA"/>
</dbReference>
<accession>A0A1W5ZWH3</accession>
<evidence type="ECO:0000313" key="2">
    <source>
        <dbReference type="Proteomes" id="UP000192527"/>
    </source>
</evidence>
<reference evidence="1 2" key="1">
    <citation type="submission" date="2017-04" db="EMBL/GenBank/DDBJ databases">
        <title>The whole genome sequencing and assembly of Halobacillus mangrovi strain.</title>
        <authorList>
            <person name="Lee S.-J."/>
            <person name="Park M.-K."/>
            <person name="Kim J.-Y."/>
            <person name="Lee Y.-J."/>
            <person name="Yi H."/>
            <person name="Bahn Y.-S."/>
            <person name="Kim J.F."/>
            <person name="Lee D.-W."/>
        </authorList>
    </citation>
    <scope>NUCLEOTIDE SEQUENCE [LARGE SCALE GENOMIC DNA]</scope>
    <source>
        <strain evidence="1 2">KTB 131</strain>
    </source>
</reference>
<dbReference type="Gene3D" id="3.40.30.10">
    <property type="entry name" value="Glutaredoxin"/>
    <property type="match status" value="1"/>
</dbReference>
<gene>
    <name evidence="1" type="ORF">HM131_12595</name>
</gene>
<name>A0A1W5ZWH3_9BACI</name>
<evidence type="ECO:0000313" key="1">
    <source>
        <dbReference type="EMBL" id="ARI77633.1"/>
    </source>
</evidence>
<dbReference type="PROSITE" id="PS51257">
    <property type="entry name" value="PROKAR_LIPOPROTEIN"/>
    <property type="match status" value="1"/>
</dbReference>
<dbReference type="KEGG" id="hmn:HM131_12595"/>
<organism evidence="1 2">
    <name type="scientific">Halobacillus mangrovi</name>
    <dbReference type="NCBI Taxonomy" id="402384"/>
    <lineage>
        <taxon>Bacteria</taxon>
        <taxon>Bacillati</taxon>
        <taxon>Bacillota</taxon>
        <taxon>Bacilli</taxon>
        <taxon>Bacillales</taxon>
        <taxon>Bacillaceae</taxon>
        <taxon>Halobacillus</taxon>
    </lineage>
</organism>
<proteinExistence type="predicted"/>
<dbReference type="STRING" id="402384.HM131_12595"/>
<dbReference type="RefSeq" id="WP_085030095.1">
    <property type="nucleotide sequence ID" value="NZ_CP020772.1"/>
</dbReference>
<evidence type="ECO:0008006" key="3">
    <source>
        <dbReference type="Google" id="ProtNLM"/>
    </source>
</evidence>
<protein>
    <recommendedName>
        <fullName evidence="3">Thioredoxin domain-containing protein</fullName>
    </recommendedName>
</protein>